<dbReference type="EMBL" id="MUAJ01000053">
    <property type="protein sequence ID" value="OOR09265.1"/>
    <property type="molecule type" value="Genomic_DNA"/>
</dbReference>
<evidence type="ECO:0000259" key="1">
    <source>
        <dbReference type="Pfam" id="PF14436"/>
    </source>
</evidence>
<sequence>MTKMPKNNPIIPPKLLDKVKNKFKLKKFNGQVTTQSLYDRDATTSSIANIFLGGISKSGNTKGDPVGMYTITPGSDLELVAPHKEPDFKSDKTRACCAANDESYGEYCLAARGETNAYQGKNGVYKTIVWLRETRWNPWKEKVSTMFPKDWSAEKIIDVISRSYDVGKKIATSNGIELWEGRDPITRSLIVTERSPNSGEIITAYPIFESI</sequence>
<protein>
    <recommendedName>
        <fullName evidence="1">Bacterial EndoU nuclease domain-containing protein</fullName>
    </recommendedName>
</protein>
<proteinExistence type="predicted"/>
<feature type="domain" description="Bacterial EndoU nuclease" evidence="1">
    <location>
        <begin position="120"/>
        <end position="207"/>
    </location>
</feature>
<evidence type="ECO:0000313" key="3">
    <source>
        <dbReference type="Proteomes" id="UP000190906"/>
    </source>
</evidence>
<accession>A0A1S9TGU0</accession>
<dbReference type="RefSeq" id="WP_078205583.1">
    <property type="nucleotide sequence ID" value="NZ_MUAJ01000053.1"/>
</dbReference>
<gene>
    <name evidence="2" type="ORF">BW897_28680</name>
</gene>
<organism evidence="2 3">
    <name type="scientific">Bacillus cereus</name>
    <dbReference type="NCBI Taxonomy" id="1396"/>
    <lineage>
        <taxon>Bacteria</taxon>
        <taxon>Bacillati</taxon>
        <taxon>Bacillota</taxon>
        <taxon>Bacilli</taxon>
        <taxon>Bacillales</taxon>
        <taxon>Bacillaceae</taxon>
        <taxon>Bacillus</taxon>
        <taxon>Bacillus cereus group</taxon>
    </lineage>
</organism>
<evidence type="ECO:0000313" key="2">
    <source>
        <dbReference type="EMBL" id="OOR09265.1"/>
    </source>
</evidence>
<dbReference type="Pfam" id="PF14436">
    <property type="entry name" value="EndoU_bacteria"/>
    <property type="match status" value="1"/>
</dbReference>
<dbReference type="GO" id="GO:0004519">
    <property type="term" value="F:endonuclease activity"/>
    <property type="evidence" value="ECO:0007669"/>
    <property type="project" value="InterPro"/>
</dbReference>
<dbReference type="InterPro" id="IPR029501">
    <property type="entry name" value="EndoU_bac"/>
</dbReference>
<name>A0A1S9TGU0_BACCE</name>
<dbReference type="Proteomes" id="UP000190906">
    <property type="component" value="Unassembled WGS sequence"/>
</dbReference>
<reference evidence="2 3" key="1">
    <citation type="submission" date="2017-01" db="EMBL/GenBank/DDBJ databases">
        <title>Bacillus cereus isolates.</title>
        <authorList>
            <person name="Beno S.M."/>
        </authorList>
    </citation>
    <scope>NUCLEOTIDE SEQUENCE [LARGE SCALE GENOMIC DNA]</scope>
    <source>
        <strain evidence="2 3">FSL H8-0485</strain>
    </source>
</reference>
<dbReference type="AlphaFoldDB" id="A0A1S9TGU0"/>
<comment type="caution">
    <text evidence="2">The sequence shown here is derived from an EMBL/GenBank/DDBJ whole genome shotgun (WGS) entry which is preliminary data.</text>
</comment>